<feature type="compositionally biased region" description="Basic and acidic residues" evidence="2">
    <location>
        <begin position="12"/>
        <end position="27"/>
    </location>
</feature>
<feature type="modified residue" description="4-aspartylphosphate" evidence="1">
    <location>
        <position position="109"/>
    </location>
</feature>
<name>A0A239D6B7_9NOCA</name>
<dbReference type="Proteomes" id="UP000198327">
    <property type="component" value="Unassembled WGS sequence"/>
</dbReference>
<keyword evidence="1" id="KW-0597">Phosphoprotein</keyword>
<dbReference type="SUPFAM" id="SSF52172">
    <property type="entry name" value="CheY-like"/>
    <property type="match status" value="1"/>
</dbReference>
<gene>
    <name evidence="4" type="ORF">SAMN05421642_101372</name>
</gene>
<evidence type="ECO:0000256" key="2">
    <source>
        <dbReference type="SAM" id="MobiDB-lite"/>
    </source>
</evidence>
<sequence>MYIGPSALDVTDRLGMERSRERHESDANRFSADPNPQRPERFGRSIRLVTASLRILVYSSNINTRTDVTSAIGPHPTPLLPTFEYIEVASRPMVVHHLDAGGIDLAILDGEAAPAGGMGVAKELKDEISNCPPLVVLMGRPDDAWLADWSGAEAAVPHPIDPFVLTRAVVDLLRN</sequence>
<protein>
    <recommendedName>
        <fullName evidence="3">Response regulatory domain-containing protein</fullName>
    </recommendedName>
</protein>
<organism evidence="4 5">
    <name type="scientific">Rhodococcoides kyotonense</name>
    <dbReference type="NCBI Taxonomy" id="398843"/>
    <lineage>
        <taxon>Bacteria</taxon>
        <taxon>Bacillati</taxon>
        <taxon>Actinomycetota</taxon>
        <taxon>Actinomycetes</taxon>
        <taxon>Mycobacteriales</taxon>
        <taxon>Nocardiaceae</taxon>
        <taxon>Rhodococcoides</taxon>
    </lineage>
</organism>
<feature type="region of interest" description="Disordered" evidence="2">
    <location>
        <begin position="12"/>
        <end position="42"/>
    </location>
</feature>
<evidence type="ECO:0000259" key="3">
    <source>
        <dbReference type="PROSITE" id="PS50110"/>
    </source>
</evidence>
<evidence type="ECO:0000313" key="5">
    <source>
        <dbReference type="Proteomes" id="UP000198327"/>
    </source>
</evidence>
<evidence type="ECO:0000256" key="1">
    <source>
        <dbReference type="PROSITE-ProRule" id="PRU00169"/>
    </source>
</evidence>
<evidence type="ECO:0000313" key="4">
    <source>
        <dbReference type="EMBL" id="SNS27113.1"/>
    </source>
</evidence>
<dbReference type="InterPro" id="IPR001789">
    <property type="entry name" value="Sig_transdc_resp-reg_receiver"/>
</dbReference>
<dbReference type="GO" id="GO:0000160">
    <property type="term" value="P:phosphorelay signal transduction system"/>
    <property type="evidence" value="ECO:0007669"/>
    <property type="project" value="InterPro"/>
</dbReference>
<reference evidence="5" key="1">
    <citation type="submission" date="2017-06" db="EMBL/GenBank/DDBJ databases">
        <authorList>
            <person name="Varghese N."/>
            <person name="Submissions S."/>
        </authorList>
    </citation>
    <scope>NUCLEOTIDE SEQUENCE [LARGE SCALE GENOMIC DNA]</scope>
    <source>
        <strain evidence="5">JCM 23211</strain>
    </source>
</reference>
<keyword evidence="5" id="KW-1185">Reference proteome</keyword>
<proteinExistence type="predicted"/>
<feature type="domain" description="Response regulatory" evidence="3">
    <location>
        <begin position="54"/>
        <end position="173"/>
    </location>
</feature>
<accession>A0A239D6B7</accession>
<dbReference type="PROSITE" id="PS50110">
    <property type="entry name" value="RESPONSE_REGULATORY"/>
    <property type="match status" value="1"/>
</dbReference>
<dbReference type="AlphaFoldDB" id="A0A239D6B7"/>
<dbReference type="InterPro" id="IPR011006">
    <property type="entry name" value="CheY-like_superfamily"/>
</dbReference>
<dbReference type="EMBL" id="FZOW01000001">
    <property type="protein sequence ID" value="SNS27113.1"/>
    <property type="molecule type" value="Genomic_DNA"/>
</dbReference>
<dbReference type="STRING" id="398843.A3K89_08555"/>